<reference evidence="1 2" key="1">
    <citation type="submission" date="2019-01" db="EMBL/GenBank/DDBJ databases">
        <title>Egibacter rhizosphaerae EGI 80759T.</title>
        <authorList>
            <person name="Chen D.-D."/>
            <person name="Tian Y."/>
            <person name="Jiao J.-Y."/>
            <person name="Zhang X.-T."/>
            <person name="Zhang Y.-G."/>
            <person name="Zhang Y."/>
            <person name="Xiao M."/>
            <person name="Shu W.-S."/>
            <person name="Li W.-J."/>
        </authorList>
    </citation>
    <scope>NUCLEOTIDE SEQUENCE [LARGE SCALE GENOMIC DNA]</scope>
    <source>
        <strain evidence="1 2">EGI 80759</strain>
    </source>
</reference>
<dbReference type="AlphaFoldDB" id="A0A411YGK7"/>
<dbReference type="PANTHER" id="PTHR40267:SF1">
    <property type="entry name" value="BLR3294 PROTEIN"/>
    <property type="match status" value="1"/>
</dbReference>
<dbReference type="KEGG" id="erz:ER308_13185"/>
<proteinExistence type="predicted"/>
<gene>
    <name evidence="1" type="ORF">ER308_13185</name>
</gene>
<organism evidence="1 2">
    <name type="scientific">Egibacter rhizosphaerae</name>
    <dbReference type="NCBI Taxonomy" id="1670831"/>
    <lineage>
        <taxon>Bacteria</taxon>
        <taxon>Bacillati</taxon>
        <taxon>Actinomycetota</taxon>
        <taxon>Nitriliruptoria</taxon>
        <taxon>Egibacterales</taxon>
        <taxon>Egibacteraceae</taxon>
        <taxon>Egibacter</taxon>
    </lineage>
</organism>
<protein>
    <recommendedName>
        <fullName evidence="3">Asp/Glu racemase</fullName>
    </recommendedName>
</protein>
<accession>A0A411YGK7</accession>
<keyword evidence="2" id="KW-1185">Reference proteome</keyword>
<sequence length="238" mass="24184">MTWGDSPPPQRDARSVVGLVVPASNAVIEEDVRRHLGGGTGVLAARVGGGHELDAELLSRMAEEAEVEVAKLVEARPGAIAYGCTSGSFFGGTTYEHELRERLAVAAAGIPLVTAAGAVTEALRATGALRVGFASPYPAEVHARGCEHVTVQGFSLAGDACLGIADNHVIAGLPDEDLIALVGRVGASADAVLLSCTGLPTADRIVQLEAAAGVPVVTSNRALAEALRTRLAEGGVVP</sequence>
<dbReference type="InterPro" id="IPR026286">
    <property type="entry name" value="MaiA/AMDase"/>
</dbReference>
<name>A0A411YGK7_9ACTN</name>
<dbReference type="RefSeq" id="WP_131155422.1">
    <property type="nucleotide sequence ID" value="NZ_CP036402.1"/>
</dbReference>
<dbReference type="Gene3D" id="3.40.50.12500">
    <property type="match status" value="1"/>
</dbReference>
<evidence type="ECO:0008006" key="3">
    <source>
        <dbReference type="Google" id="ProtNLM"/>
    </source>
</evidence>
<dbReference type="EMBL" id="CP036402">
    <property type="protein sequence ID" value="QBI20425.1"/>
    <property type="molecule type" value="Genomic_DNA"/>
</dbReference>
<evidence type="ECO:0000313" key="2">
    <source>
        <dbReference type="Proteomes" id="UP000291469"/>
    </source>
</evidence>
<dbReference type="PIRSF" id="PIRSF015736">
    <property type="entry name" value="MI"/>
    <property type="match status" value="1"/>
</dbReference>
<dbReference type="Pfam" id="PF17645">
    <property type="entry name" value="Amdase"/>
    <property type="match status" value="1"/>
</dbReference>
<dbReference type="OrthoDB" id="4537983at2"/>
<evidence type="ECO:0000313" key="1">
    <source>
        <dbReference type="EMBL" id="QBI20425.1"/>
    </source>
</evidence>
<dbReference type="Proteomes" id="UP000291469">
    <property type="component" value="Chromosome"/>
</dbReference>
<dbReference type="PANTHER" id="PTHR40267">
    <property type="entry name" value="BLR3294 PROTEIN"/>
    <property type="match status" value="1"/>
</dbReference>
<dbReference type="InterPro" id="IPR053714">
    <property type="entry name" value="Iso_Racemase_Enz_sf"/>
</dbReference>